<evidence type="ECO:0000259" key="3">
    <source>
        <dbReference type="Pfam" id="PF13966"/>
    </source>
</evidence>
<dbReference type="Pfam" id="PF13966">
    <property type="entry name" value="zf-RVT"/>
    <property type="match status" value="1"/>
</dbReference>
<evidence type="ECO:0000313" key="6">
    <source>
        <dbReference type="Proteomes" id="UP000694251"/>
    </source>
</evidence>
<dbReference type="Pfam" id="PF14111">
    <property type="entry name" value="DUF4283"/>
    <property type="match status" value="1"/>
</dbReference>
<name>A0A8T2BCA2_ARASU</name>
<feature type="region of interest" description="Disordered" evidence="1">
    <location>
        <begin position="1"/>
        <end position="28"/>
    </location>
</feature>
<reference evidence="5 6" key="1">
    <citation type="submission" date="2020-12" db="EMBL/GenBank/DDBJ databases">
        <title>Concerted genomic and epigenomic changes stabilize Arabidopsis allopolyploids.</title>
        <authorList>
            <person name="Chen Z."/>
        </authorList>
    </citation>
    <scope>NUCLEOTIDE SEQUENCE [LARGE SCALE GENOMIC DNA]</scope>
    <source>
        <strain evidence="5">As9502</strain>
        <tissue evidence="5">Leaf</tissue>
    </source>
</reference>
<dbReference type="Pfam" id="PF00078">
    <property type="entry name" value="RVT_1"/>
    <property type="match status" value="1"/>
</dbReference>
<dbReference type="PANTHER" id="PTHR33116">
    <property type="entry name" value="REVERSE TRANSCRIPTASE ZINC-BINDING DOMAIN-CONTAINING PROTEIN-RELATED-RELATED"/>
    <property type="match status" value="1"/>
</dbReference>
<evidence type="ECO:0000259" key="4">
    <source>
        <dbReference type="Pfam" id="PF14111"/>
    </source>
</evidence>
<feature type="compositionally biased region" description="Low complexity" evidence="1">
    <location>
        <begin position="329"/>
        <end position="344"/>
    </location>
</feature>
<keyword evidence="5" id="KW-0695">RNA-directed DNA polymerase</keyword>
<comment type="caution">
    <text evidence="5">The sequence shown here is derived from an EMBL/GenBank/DDBJ whole genome shotgun (WGS) entry which is preliminary data.</text>
</comment>
<evidence type="ECO:0000259" key="2">
    <source>
        <dbReference type="Pfam" id="PF00078"/>
    </source>
</evidence>
<feature type="domain" description="DUF4283" evidence="4">
    <location>
        <begin position="76"/>
        <end position="158"/>
    </location>
</feature>
<proteinExistence type="predicted"/>
<feature type="domain" description="Reverse transcriptase zinc-binding" evidence="3">
    <location>
        <begin position="1247"/>
        <end position="1329"/>
    </location>
</feature>
<protein>
    <submittedName>
        <fullName evidence="5">Reverse transcriptase zinc-binding domain</fullName>
    </submittedName>
</protein>
<keyword evidence="5" id="KW-0548">Nucleotidyltransferase</keyword>
<feature type="compositionally biased region" description="Low complexity" evidence="1">
    <location>
        <begin position="10"/>
        <end position="27"/>
    </location>
</feature>
<keyword evidence="6" id="KW-1185">Reference proteome</keyword>
<dbReference type="EMBL" id="JAEFBJ010000008">
    <property type="protein sequence ID" value="KAG7583689.1"/>
    <property type="molecule type" value="Genomic_DNA"/>
</dbReference>
<dbReference type="InterPro" id="IPR025558">
    <property type="entry name" value="DUF4283"/>
</dbReference>
<dbReference type="OrthoDB" id="1277691at2759"/>
<keyword evidence="5" id="KW-0808">Transferase</keyword>
<organism evidence="5 6">
    <name type="scientific">Arabidopsis suecica</name>
    <name type="common">Swedish thale-cress</name>
    <name type="synonym">Cardaminopsis suecica</name>
    <dbReference type="NCBI Taxonomy" id="45249"/>
    <lineage>
        <taxon>Eukaryota</taxon>
        <taxon>Viridiplantae</taxon>
        <taxon>Streptophyta</taxon>
        <taxon>Embryophyta</taxon>
        <taxon>Tracheophyta</taxon>
        <taxon>Spermatophyta</taxon>
        <taxon>Magnoliopsida</taxon>
        <taxon>eudicotyledons</taxon>
        <taxon>Gunneridae</taxon>
        <taxon>Pentapetalae</taxon>
        <taxon>rosids</taxon>
        <taxon>malvids</taxon>
        <taxon>Brassicales</taxon>
        <taxon>Brassicaceae</taxon>
        <taxon>Camelineae</taxon>
        <taxon>Arabidopsis</taxon>
    </lineage>
</organism>
<accession>A0A8T2BCA2</accession>
<dbReference type="InterPro" id="IPR026960">
    <property type="entry name" value="RVT-Znf"/>
</dbReference>
<feature type="domain" description="Reverse transcriptase" evidence="2">
    <location>
        <begin position="901"/>
        <end position="983"/>
    </location>
</feature>
<sequence length="1436" mass="162343">MEPPGPVETSSPSQVIPPSSPVIMSQSASPSHKDSWVLMVQGNAKSIENFQPDFEVVNGVAKVKIPEEVMGDSNPLWKCFVVGYFMGEAPYVGSIHATVNRIWTVLEKSTKIDVQFINKTTVLIRIESDRIREHVLKRKYWHIANVPLVIREWNPATAHAPPDLSAMPLWVDLKDVPAHLYSHEGLSFLSSTTDKFLKLRPNTKRCIRLDMARILVEVNLQKPLVELICFPDTNGEEVRVSVTYLWLPPRCNICSKWGHLGKDCTRKVSILSDQNLSKKSEGNSRTYNKSGKVISVQELAQELLKDLENSAPLGAQISPANAPEKTVTETEQTFQQSTETQWTEVTRKGHSSPLRQDNKPQKLNGTVSPNGFGILQNLDEDGGLAESIPDPKLAEGSQAETCEEGEIKESEGEEEDMTADPETMKTITVKHKEGNTKHRSRSRGPPRPIVNRKEDLSATGPGYTWINNQDENPIGKKLDRALISLDWLSCFPHSYASFEAGGISDHSRCIVHLSSLNAGHRKPFKFFNFMASHSMFLPTVADVWSATQPLYHSRVALSLFHQKLKNLKSHLRALNRNKFGDLPKRAAEAYNRFCDLQTVAFSDPTPANLEAVSVASDTWNKLGNIALWSTFIKLNLMLGHIRDAFSSFFDAQPSSRNWSYDSLKNFRQISPAVQNHLKRVYLTLCCARVASAFGAYLHVLWNIGDNLTTIGCVVTMIWLLSCPPYEHQKRLSLLFVSAVLEDGSVITNPTDIKIEAARHFREFLQRKDADFINVPPEYLTDLLAYRCTPDQNAHLTLPVTSEETRKALFSLPSGKASGPDGFTKEFYVAAWSIIGSDFTVAVQSFFQYGLMPRAVNATLLALIPKNPDSTPSMMKDYRPNVLSCLLNKAARDGRIGKHPRCDHVSVTHLSFADDILVFSDGSPQSLRETLKVFEEFSRISGLHINATKSALFVGGRDKQTLINEAISHGLQVDQLPIRYLGLPLTTKSMTAHDYAPLIDKIRSRLLSWTSKYLSYAGRLQLISSVISSISGFWCSVFRLPTRCFDEIERLCSAFLWSGNPNTNTGVKVSWDDICRPKPEGGLGLRWLKNVSRVFAYRLIWKLFTLSGSLWVAWTKHNLMRKAFFWTAPSTTLGSWIWRKLLKLRDEIKPFIRVSVHSGSSTSFWYDSWLPVGRILDITGPSGPRTLGIPLQASVREAFDTRGWRLRRTRLSHLAPLLDQIRAHPPPTSIGQDEFFWRNGSNYYQRHFSTTSTWEQIRAVSPQLGWSKVVWFGQVTPRCSFITWLAVRNRLSTGVRMRVWGAIQPCVLCGEPDESRDYLFFACPFSFNVWSALTSSLLHHQEDPDWEVTLTQVVRGTRNHLHDILLRLCFQTTIYLIWKERNVRIHQTGYSSILQITKRAEKLIRNRITSLDYMTRPKLRTLLQQWFAVTARSSAST</sequence>
<dbReference type="PANTHER" id="PTHR33116:SF76">
    <property type="entry name" value="DUF4283 DOMAIN-CONTAINING PROTEIN"/>
    <property type="match status" value="1"/>
</dbReference>
<feature type="region of interest" description="Disordered" evidence="1">
    <location>
        <begin position="314"/>
        <end position="464"/>
    </location>
</feature>
<gene>
    <name evidence="5" type="ORF">ISN44_As08g032060</name>
</gene>
<dbReference type="InterPro" id="IPR000477">
    <property type="entry name" value="RT_dom"/>
</dbReference>
<dbReference type="GO" id="GO:0003964">
    <property type="term" value="F:RNA-directed DNA polymerase activity"/>
    <property type="evidence" value="ECO:0007669"/>
    <property type="project" value="UniProtKB-KW"/>
</dbReference>
<dbReference type="Proteomes" id="UP000694251">
    <property type="component" value="Chromosome 8"/>
</dbReference>
<evidence type="ECO:0000313" key="5">
    <source>
        <dbReference type="EMBL" id="KAG7583689.1"/>
    </source>
</evidence>
<evidence type="ECO:0000256" key="1">
    <source>
        <dbReference type="SAM" id="MobiDB-lite"/>
    </source>
</evidence>